<name>A0A1S1WTJ4_9NEIS</name>
<accession>A0A1S1WTJ4</accession>
<dbReference type="RefSeq" id="WP_071117158.1">
    <property type="nucleotide sequence ID" value="NZ_MKCS01000004.1"/>
</dbReference>
<gene>
    <name evidence="1" type="ORF">BI347_22290</name>
</gene>
<dbReference type="AlphaFoldDB" id="A0A1S1WTJ4"/>
<proteinExistence type="predicted"/>
<dbReference type="Proteomes" id="UP000180088">
    <property type="component" value="Unassembled WGS sequence"/>
</dbReference>
<comment type="caution">
    <text evidence="1">The sequence shown here is derived from an EMBL/GenBank/DDBJ whole genome shotgun (WGS) entry which is preliminary data.</text>
</comment>
<reference evidence="1 2" key="1">
    <citation type="submission" date="2016-09" db="EMBL/GenBank/DDBJ databases">
        <title>Chromobacterium muskegensis sp. nov., an insecticidal bacterium isolated from Sphagnum bogs.</title>
        <authorList>
            <person name="Sparks M.E."/>
            <person name="Blackburn M.B."/>
            <person name="Gundersen-Rindal D.E."/>
            <person name="Mitchell A."/>
            <person name="Farrar R."/>
            <person name="Kuhar D."/>
        </authorList>
    </citation>
    <scope>NUCLEOTIDE SEQUENCE [LARGE SCALE GENOMIC DNA]</scope>
    <source>
        <strain evidence="1 2">37-2</strain>
    </source>
</reference>
<dbReference type="STRING" id="1903179.BI347_22290"/>
<sequence length="158" mass="17200">MPRSYSQHAREQLNATSAADILLTLLEIRHPLLAVPVRIVGDTQNIVAAGDEFLACAFDITLPDDSDNQLPQARLEIDNIGRELTQWLEQSGGGVGATCRILQVMRSTPDLVEFDITLDMSGLAMDRQKVAATLGYADLLNQPAVTVYYTPSTAPALF</sequence>
<dbReference type="OrthoDB" id="8638526at2"/>
<organism evidence="1 2">
    <name type="scientific">Chromobacterium sphagni</name>
    <dbReference type="NCBI Taxonomy" id="1903179"/>
    <lineage>
        <taxon>Bacteria</taxon>
        <taxon>Pseudomonadati</taxon>
        <taxon>Pseudomonadota</taxon>
        <taxon>Betaproteobacteria</taxon>
        <taxon>Neisseriales</taxon>
        <taxon>Chromobacteriaceae</taxon>
        <taxon>Chromobacterium</taxon>
    </lineage>
</organism>
<protein>
    <recommendedName>
        <fullName evidence="3">DUF1833 domain-containing protein</fullName>
    </recommendedName>
</protein>
<evidence type="ECO:0000313" key="2">
    <source>
        <dbReference type="Proteomes" id="UP000180088"/>
    </source>
</evidence>
<dbReference type="InterPro" id="IPR014974">
    <property type="entry name" value="DUF1833"/>
</dbReference>
<evidence type="ECO:0000313" key="1">
    <source>
        <dbReference type="EMBL" id="OHX10508.1"/>
    </source>
</evidence>
<dbReference type="EMBL" id="MKCS01000004">
    <property type="protein sequence ID" value="OHX10508.1"/>
    <property type="molecule type" value="Genomic_DNA"/>
</dbReference>
<evidence type="ECO:0008006" key="3">
    <source>
        <dbReference type="Google" id="ProtNLM"/>
    </source>
</evidence>
<dbReference type="Pfam" id="PF08875">
    <property type="entry name" value="DUF1833"/>
    <property type="match status" value="1"/>
</dbReference>